<accession>T0QQL6</accession>
<keyword evidence="2" id="KW-1185">Reference proteome</keyword>
<dbReference type="Gene3D" id="3.80.10.10">
    <property type="entry name" value="Ribonuclease Inhibitor"/>
    <property type="match status" value="1"/>
</dbReference>
<proteinExistence type="predicted"/>
<dbReference type="AlphaFoldDB" id="T0QQL6"/>
<dbReference type="InterPro" id="IPR032675">
    <property type="entry name" value="LRR_dom_sf"/>
</dbReference>
<dbReference type="EMBL" id="JH767148">
    <property type="protein sequence ID" value="EQC36195.1"/>
    <property type="molecule type" value="Genomic_DNA"/>
</dbReference>
<dbReference type="RefSeq" id="XP_008610301.1">
    <property type="nucleotide sequence ID" value="XM_008612079.1"/>
</dbReference>
<dbReference type="Proteomes" id="UP000030762">
    <property type="component" value="Unassembled WGS sequence"/>
</dbReference>
<protein>
    <recommendedName>
        <fullName evidence="3">F-box domain-containing protein</fullName>
    </recommendedName>
</protein>
<dbReference type="SUPFAM" id="SSF52047">
    <property type="entry name" value="RNI-like"/>
    <property type="match status" value="1"/>
</dbReference>
<evidence type="ECO:0008006" key="3">
    <source>
        <dbReference type="Google" id="ProtNLM"/>
    </source>
</evidence>
<evidence type="ECO:0000313" key="2">
    <source>
        <dbReference type="Proteomes" id="UP000030762"/>
    </source>
</evidence>
<organism evidence="1 2">
    <name type="scientific">Saprolegnia diclina (strain VS20)</name>
    <dbReference type="NCBI Taxonomy" id="1156394"/>
    <lineage>
        <taxon>Eukaryota</taxon>
        <taxon>Sar</taxon>
        <taxon>Stramenopiles</taxon>
        <taxon>Oomycota</taxon>
        <taxon>Saprolegniomycetes</taxon>
        <taxon>Saprolegniales</taxon>
        <taxon>Saprolegniaceae</taxon>
        <taxon>Saprolegnia</taxon>
    </lineage>
</organism>
<dbReference type="InParanoid" id="T0QQL6"/>
<dbReference type="VEuPathDB" id="FungiDB:SDRG_06306"/>
<sequence length="494" mass="54634">MAPRESPRSKARRPASDGLLQPGLIEIIARLLPAPQYIATFLDAMPANLWTPALRAFMTLYRDSRMDIRLDRWPTIYLHEANHSPEVITLLQATLPLGRRIDATFRSMGHLRHLVPPLGPALKYMQLEIKSATWLPLDTEALSMLLRQCTSLCGLDTTLYLPGADTPVMDALLQALLCSTAPALTISHSHDQAISRAGHHLATWLLASPRTSLIFHGICSMDESGVLAFCDALQESSTLEQLRLSSVEVGGFHGRQLPASLSKLEWAPDNADELLPDDAIWADLRHALRRTRLEYLCCDYFGEIASEPSTGPDLSQLKKLDVLRTRTGADHVRMLAAGLSQLSSLTELYLPHIAVDAEAMRLIMEALGTSCPHLKLLELTDHALDWRSVREVLAAAPRLPKLTCIFAPSITECEINRCLDELVAAGRHVEEISLPSYESGEENWALLEALAAIPDVPFVLASFYLRDAGPYIQAILGQEAPGASERCRLCLHYR</sequence>
<name>T0QQL6_SAPDV</name>
<gene>
    <name evidence="1" type="ORF">SDRG_06306</name>
</gene>
<reference evidence="1 2" key="1">
    <citation type="submission" date="2012-04" db="EMBL/GenBank/DDBJ databases">
        <title>The Genome Sequence of Saprolegnia declina VS20.</title>
        <authorList>
            <consortium name="The Broad Institute Genome Sequencing Platform"/>
            <person name="Russ C."/>
            <person name="Nusbaum C."/>
            <person name="Tyler B."/>
            <person name="van West P."/>
            <person name="Dieguez-Uribeondo J."/>
            <person name="de Bruijn I."/>
            <person name="Tripathy S."/>
            <person name="Jiang R."/>
            <person name="Young S.K."/>
            <person name="Zeng Q."/>
            <person name="Gargeya S."/>
            <person name="Fitzgerald M."/>
            <person name="Haas B."/>
            <person name="Abouelleil A."/>
            <person name="Alvarado L."/>
            <person name="Arachchi H.M."/>
            <person name="Berlin A."/>
            <person name="Chapman S.B."/>
            <person name="Goldberg J."/>
            <person name="Griggs A."/>
            <person name="Gujja S."/>
            <person name="Hansen M."/>
            <person name="Howarth C."/>
            <person name="Imamovic A."/>
            <person name="Larimer J."/>
            <person name="McCowen C."/>
            <person name="Montmayeur A."/>
            <person name="Murphy C."/>
            <person name="Neiman D."/>
            <person name="Pearson M."/>
            <person name="Priest M."/>
            <person name="Roberts A."/>
            <person name="Saif S."/>
            <person name="Shea T."/>
            <person name="Sisk P."/>
            <person name="Sykes S."/>
            <person name="Wortman J."/>
            <person name="Nusbaum C."/>
            <person name="Birren B."/>
        </authorList>
    </citation>
    <scope>NUCLEOTIDE SEQUENCE [LARGE SCALE GENOMIC DNA]</scope>
    <source>
        <strain evidence="1 2">VS20</strain>
    </source>
</reference>
<evidence type="ECO:0000313" key="1">
    <source>
        <dbReference type="EMBL" id="EQC36195.1"/>
    </source>
</evidence>
<dbReference type="GeneID" id="19947033"/>